<protein>
    <recommendedName>
        <fullName evidence="4">IRE (Iron responsive element)</fullName>
    </recommendedName>
</protein>
<dbReference type="Proteomes" id="UP000317421">
    <property type="component" value="Unassembled WGS sequence"/>
</dbReference>
<dbReference type="OrthoDB" id="239224at2"/>
<proteinExistence type="predicted"/>
<evidence type="ECO:0000313" key="2">
    <source>
        <dbReference type="EMBL" id="TWT96013.1"/>
    </source>
</evidence>
<keyword evidence="3" id="KW-1185">Reference proteome</keyword>
<gene>
    <name evidence="2" type="ORF">Pla108_30930</name>
</gene>
<organism evidence="2 3">
    <name type="scientific">Botrimarina colliarenosi</name>
    <dbReference type="NCBI Taxonomy" id="2528001"/>
    <lineage>
        <taxon>Bacteria</taxon>
        <taxon>Pseudomonadati</taxon>
        <taxon>Planctomycetota</taxon>
        <taxon>Planctomycetia</taxon>
        <taxon>Pirellulales</taxon>
        <taxon>Lacipirellulaceae</taxon>
        <taxon>Botrimarina</taxon>
    </lineage>
</organism>
<dbReference type="EMBL" id="SJPR01000004">
    <property type="protein sequence ID" value="TWT96013.1"/>
    <property type="molecule type" value="Genomic_DNA"/>
</dbReference>
<dbReference type="RefSeq" id="WP_146445807.1">
    <property type="nucleotide sequence ID" value="NZ_SJPR01000004.1"/>
</dbReference>
<evidence type="ECO:0008006" key="4">
    <source>
        <dbReference type="Google" id="ProtNLM"/>
    </source>
</evidence>
<reference evidence="2 3" key="1">
    <citation type="submission" date="2019-02" db="EMBL/GenBank/DDBJ databases">
        <title>Deep-cultivation of Planctomycetes and their phenomic and genomic characterization uncovers novel biology.</title>
        <authorList>
            <person name="Wiegand S."/>
            <person name="Jogler M."/>
            <person name="Boedeker C."/>
            <person name="Pinto D."/>
            <person name="Vollmers J."/>
            <person name="Rivas-Marin E."/>
            <person name="Kohn T."/>
            <person name="Peeters S.H."/>
            <person name="Heuer A."/>
            <person name="Rast P."/>
            <person name="Oberbeckmann S."/>
            <person name="Bunk B."/>
            <person name="Jeske O."/>
            <person name="Meyerdierks A."/>
            <person name="Storesund J.E."/>
            <person name="Kallscheuer N."/>
            <person name="Luecker S."/>
            <person name="Lage O.M."/>
            <person name="Pohl T."/>
            <person name="Merkel B.J."/>
            <person name="Hornburger P."/>
            <person name="Mueller R.-W."/>
            <person name="Bruemmer F."/>
            <person name="Labrenz M."/>
            <person name="Spormann A.M."/>
            <person name="Op Den Camp H."/>
            <person name="Overmann J."/>
            <person name="Amann R."/>
            <person name="Jetten M.S.M."/>
            <person name="Mascher T."/>
            <person name="Medema M.H."/>
            <person name="Devos D.P."/>
            <person name="Kaster A.-K."/>
            <person name="Ovreas L."/>
            <person name="Rohde M."/>
            <person name="Galperin M.Y."/>
            <person name="Jogler C."/>
        </authorList>
    </citation>
    <scope>NUCLEOTIDE SEQUENCE [LARGE SCALE GENOMIC DNA]</scope>
    <source>
        <strain evidence="2 3">Pla108</strain>
    </source>
</reference>
<accession>A0A5C6ACM1</accession>
<evidence type="ECO:0000313" key="3">
    <source>
        <dbReference type="Proteomes" id="UP000317421"/>
    </source>
</evidence>
<sequence length="559" mass="63759">MNRRSSFYRKVTYGVVIAALLFPLSLLSAPATVDSKGGKLAQLRAENGLSQAGLGEIDPASETIKLATLGLRGLAVQFLWNNANHYKKVEDWTNLTATLEQLAKLQPNFITFWKFQSWNLSYNVSVEFDDYHDRYYWVRRGIQFLEEGLNYNRDNPTLQWEHGWVLGQKIGRADEKVQYRRLFKTDDEYHPVDRPPAERDNWLVSKKAYLDSVRSVDELGKSLGKKSPAIFYSSAPKSQMNYAEAIEDEGLFDTAVAAWKLAGQDWREFGNIPIEHSTGKILVFNDEEYLQGEVERLRAELEGIADGLRAEVEAEARAQLTEEQKVASETDPSKLTEEQTEAYYEAKQILEVTPAKLAAKAAELAPEKAREAKEIAAELMEKELLTRYIHNYKDTTNYDYWALRCAFEQSKPAVAARSLLYRARRQFLEEADPVAAKALYEEAFDRWAEVFEEFPKLKDGEGTTGDDVMVFITEYNDVLEQLDEEVPEDFPLWEIIENFDSEQVFQLQLRERRQRLGAIEQEDAAESVDPSTQSVDPEASDDGAEQADQDDAAEADEVD</sequence>
<comment type="caution">
    <text evidence="2">The sequence shown here is derived from an EMBL/GenBank/DDBJ whole genome shotgun (WGS) entry which is preliminary data.</text>
</comment>
<evidence type="ECO:0000256" key="1">
    <source>
        <dbReference type="SAM" id="MobiDB-lite"/>
    </source>
</evidence>
<feature type="region of interest" description="Disordered" evidence="1">
    <location>
        <begin position="518"/>
        <end position="559"/>
    </location>
</feature>
<feature type="compositionally biased region" description="Acidic residues" evidence="1">
    <location>
        <begin position="538"/>
        <end position="559"/>
    </location>
</feature>
<dbReference type="AlphaFoldDB" id="A0A5C6ACM1"/>
<name>A0A5C6ACM1_9BACT</name>